<sequence>MFVCRCVGIRKRKRVYGAHKRKLTYHLYGRMAGNHRTFKESSPSAFQAFSTYRRVSIYDMVVGTHSRMNVSRNLKALNSSWALGPKRTTPGLVSIYYLDNHEPRLCIYTGGFKIICTLRQGTKDHHLMAYWDIGTIYSDHCNNCVENNSLLILRSGGANYTP</sequence>
<reference evidence="2" key="1">
    <citation type="journal article" date="2020" name="Genome Biol.">
        <title>Gamete binning: chromosome-level and haplotype-resolved genome assembly enabled by high-throughput single-cell sequencing of gamete genomes.</title>
        <authorList>
            <person name="Campoy J.A."/>
            <person name="Sun H."/>
            <person name="Goel M."/>
            <person name="Jiao W.-B."/>
            <person name="Folz-Donahue K."/>
            <person name="Wang N."/>
            <person name="Rubio M."/>
            <person name="Liu C."/>
            <person name="Kukat C."/>
            <person name="Ruiz D."/>
            <person name="Huettel B."/>
            <person name="Schneeberger K."/>
        </authorList>
    </citation>
    <scope>NUCLEOTIDE SEQUENCE [LARGE SCALE GENOMIC DNA]</scope>
    <source>
        <strain evidence="2">cv. Rojo Pasion</strain>
    </source>
</reference>
<dbReference type="Proteomes" id="UP000507245">
    <property type="component" value="Unassembled WGS sequence"/>
</dbReference>
<evidence type="ECO:0000313" key="2">
    <source>
        <dbReference type="Proteomes" id="UP000507245"/>
    </source>
</evidence>
<dbReference type="EMBL" id="CAEKKB010000004">
    <property type="protein sequence ID" value="CAB4308371.1"/>
    <property type="molecule type" value="Genomic_DNA"/>
</dbReference>
<gene>
    <name evidence="1" type="ORF">ORAREDHAP_LOCUS27778</name>
</gene>
<name>A0A6J5X6B0_PRUAR</name>
<organism evidence="1 2">
    <name type="scientific">Prunus armeniaca</name>
    <name type="common">Apricot</name>
    <name type="synonym">Armeniaca vulgaris</name>
    <dbReference type="NCBI Taxonomy" id="36596"/>
    <lineage>
        <taxon>Eukaryota</taxon>
        <taxon>Viridiplantae</taxon>
        <taxon>Streptophyta</taxon>
        <taxon>Embryophyta</taxon>
        <taxon>Tracheophyta</taxon>
        <taxon>Spermatophyta</taxon>
        <taxon>Magnoliopsida</taxon>
        <taxon>eudicotyledons</taxon>
        <taxon>Gunneridae</taxon>
        <taxon>Pentapetalae</taxon>
        <taxon>rosids</taxon>
        <taxon>fabids</taxon>
        <taxon>Rosales</taxon>
        <taxon>Rosaceae</taxon>
        <taxon>Amygdaloideae</taxon>
        <taxon>Amygdaleae</taxon>
        <taxon>Prunus</taxon>
    </lineage>
</organism>
<keyword evidence="2" id="KW-1185">Reference proteome</keyword>
<dbReference type="AlphaFoldDB" id="A0A6J5X6B0"/>
<protein>
    <submittedName>
        <fullName evidence="1">Uncharacterized protein</fullName>
    </submittedName>
</protein>
<accession>A0A6J5X6B0</accession>
<evidence type="ECO:0000313" key="1">
    <source>
        <dbReference type="EMBL" id="CAB4308371.1"/>
    </source>
</evidence>
<proteinExistence type="predicted"/>